<organism evidence="1 2">
    <name type="scientific">Brachionus plicatilis</name>
    <name type="common">Marine rotifer</name>
    <name type="synonym">Brachionus muelleri</name>
    <dbReference type="NCBI Taxonomy" id="10195"/>
    <lineage>
        <taxon>Eukaryota</taxon>
        <taxon>Metazoa</taxon>
        <taxon>Spiralia</taxon>
        <taxon>Gnathifera</taxon>
        <taxon>Rotifera</taxon>
        <taxon>Eurotatoria</taxon>
        <taxon>Monogononta</taxon>
        <taxon>Pseudotrocha</taxon>
        <taxon>Ploima</taxon>
        <taxon>Brachionidae</taxon>
        <taxon>Brachionus</taxon>
    </lineage>
</organism>
<accession>A0A3M7PNU7</accession>
<sequence length="59" mass="7051">MQFSQNKNFHDYLLKFDDDTGERIVELENKLMKLEGRFITPKNDLSVGNKTWNNQRYAV</sequence>
<protein>
    <submittedName>
        <fullName evidence="1">Uncharacterized protein</fullName>
    </submittedName>
</protein>
<dbReference type="EMBL" id="REGN01009657">
    <property type="protein sequence ID" value="RNA00659.1"/>
    <property type="molecule type" value="Genomic_DNA"/>
</dbReference>
<reference evidence="1 2" key="1">
    <citation type="journal article" date="2018" name="Sci. Rep.">
        <title>Genomic signatures of local adaptation to the degree of environmental predictability in rotifers.</title>
        <authorList>
            <person name="Franch-Gras L."/>
            <person name="Hahn C."/>
            <person name="Garcia-Roger E.M."/>
            <person name="Carmona M.J."/>
            <person name="Serra M."/>
            <person name="Gomez A."/>
        </authorList>
    </citation>
    <scope>NUCLEOTIDE SEQUENCE [LARGE SCALE GENOMIC DNA]</scope>
    <source>
        <strain evidence="1">HYR1</strain>
    </source>
</reference>
<name>A0A3M7PNU7_BRAPC</name>
<gene>
    <name evidence="1" type="ORF">BpHYR1_016781</name>
</gene>
<dbReference type="Proteomes" id="UP000276133">
    <property type="component" value="Unassembled WGS sequence"/>
</dbReference>
<evidence type="ECO:0000313" key="1">
    <source>
        <dbReference type="EMBL" id="RNA00659.1"/>
    </source>
</evidence>
<comment type="caution">
    <text evidence="1">The sequence shown here is derived from an EMBL/GenBank/DDBJ whole genome shotgun (WGS) entry which is preliminary data.</text>
</comment>
<proteinExistence type="predicted"/>
<dbReference type="OrthoDB" id="306304at2759"/>
<dbReference type="AlphaFoldDB" id="A0A3M7PNU7"/>
<evidence type="ECO:0000313" key="2">
    <source>
        <dbReference type="Proteomes" id="UP000276133"/>
    </source>
</evidence>
<keyword evidence="2" id="KW-1185">Reference proteome</keyword>